<keyword evidence="1" id="KW-1185">Reference proteome</keyword>
<dbReference type="AlphaFoldDB" id="A0A915C4N2"/>
<organism evidence="1 2">
    <name type="scientific">Parascaris univalens</name>
    <name type="common">Nematode worm</name>
    <dbReference type="NCBI Taxonomy" id="6257"/>
    <lineage>
        <taxon>Eukaryota</taxon>
        <taxon>Metazoa</taxon>
        <taxon>Ecdysozoa</taxon>
        <taxon>Nematoda</taxon>
        <taxon>Chromadorea</taxon>
        <taxon>Rhabditida</taxon>
        <taxon>Spirurina</taxon>
        <taxon>Ascaridomorpha</taxon>
        <taxon>Ascaridoidea</taxon>
        <taxon>Ascarididae</taxon>
        <taxon>Parascaris</taxon>
    </lineage>
</organism>
<dbReference type="Proteomes" id="UP000887569">
    <property type="component" value="Unplaced"/>
</dbReference>
<evidence type="ECO:0000313" key="1">
    <source>
        <dbReference type="Proteomes" id="UP000887569"/>
    </source>
</evidence>
<evidence type="ECO:0000313" key="2">
    <source>
        <dbReference type="WBParaSite" id="PgR089_g013_t01"/>
    </source>
</evidence>
<protein>
    <submittedName>
        <fullName evidence="2">Uncharacterized protein</fullName>
    </submittedName>
</protein>
<reference evidence="2" key="1">
    <citation type="submission" date="2022-11" db="UniProtKB">
        <authorList>
            <consortium name="WormBaseParasite"/>
        </authorList>
    </citation>
    <scope>IDENTIFICATION</scope>
</reference>
<sequence length="55" mass="6239">MRDARLRAQRQQAKVPASRQWSDSACESLTSASLLNTFRLIVDVLLNAHCCNVFF</sequence>
<accession>A0A915C4N2</accession>
<name>A0A915C4N2_PARUN</name>
<dbReference type="WBParaSite" id="PgR089_g013_t01">
    <property type="protein sequence ID" value="PgR089_g013_t01"/>
    <property type="gene ID" value="PgR089_g013"/>
</dbReference>
<proteinExistence type="predicted"/>